<reference evidence="1" key="2">
    <citation type="submission" date="2020-09" db="EMBL/GenBank/DDBJ databases">
        <authorList>
            <person name="Sun Q."/>
            <person name="Ohkuma M."/>
        </authorList>
    </citation>
    <scope>NUCLEOTIDE SEQUENCE</scope>
    <source>
        <strain evidence="1">JCM 11219</strain>
    </source>
</reference>
<evidence type="ECO:0000313" key="2">
    <source>
        <dbReference type="Proteomes" id="UP000657075"/>
    </source>
</evidence>
<dbReference type="EMBL" id="BMNM01000005">
    <property type="protein sequence ID" value="GGI78354.1"/>
    <property type="molecule type" value="Genomic_DNA"/>
</dbReference>
<dbReference type="AlphaFoldDB" id="A0A830EFP7"/>
<organism evidence="1 2">
    <name type="scientific">Vulcanisaeta souniana JCM 11219</name>
    <dbReference type="NCBI Taxonomy" id="1293586"/>
    <lineage>
        <taxon>Archaea</taxon>
        <taxon>Thermoproteota</taxon>
        <taxon>Thermoprotei</taxon>
        <taxon>Thermoproteales</taxon>
        <taxon>Thermoproteaceae</taxon>
        <taxon>Vulcanisaeta</taxon>
    </lineage>
</organism>
<reference evidence="1" key="1">
    <citation type="journal article" date="2014" name="Int. J. Syst. Evol. Microbiol.">
        <title>Complete genome sequence of Corynebacterium casei LMG S-19264T (=DSM 44701T), isolated from a smear-ripened cheese.</title>
        <authorList>
            <consortium name="US DOE Joint Genome Institute (JGI-PGF)"/>
            <person name="Walter F."/>
            <person name="Albersmeier A."/>
            <person name="Kalinowski J."/>
            <person name="Ruckert C."/>
        </authorList>
    </citation>
    <scope>NUCLEOTIDE SEQUENCE</scope>
    <source>
        <strain evidence="1">JCM 11219</strain>
    </source>
</reference>
<evidence type="ECO:0000313" key="1">
    <source>
        <dbReference type="EMBL" id="GGI78354.1"/>
    </source>
</evidence>
<gene>
    <name evidence="1" type="ORF">GCM10007112_14000</name>
</gene>
<dbReference type="Proteomes" id="UP000657075">
    <property type="component" value="Unassembled WGS sequence"/>
</dbReference>
<comment type="caution">
    <text evidence="1">The sequence shown here is derived from an EMBL/GenBank/DDBJ whole genome shotgun (WGS) entry which is preliminary data.</text>
</comment>
<proteinExistence type="predicted"/>
<protein>
    <submittedName>
        <fullName evidence="1">Uncharacterized protein</fullName>
    </submittedName>
</protein>
<accession>A0A830EFP7</accession>
<name>A0A830EFP7_9CREN</name>
<sequence length="65" mass="7299">MCRHNNINILINAVVIPNDIAHAPNKFGGKYLKDPLPAAAPSTAGLIRKFLRALRKRVKRPQNRE</sequence>